<dbReference type="SMART" id="SM00304">
    <property type="entry name" value="HAMP"/>
    <property type="match status" value="1"/>
</dbReference>
<dbReference type="PANTHER" id="PTHR43065:SF10">
    <property type="entry name" value="PEROXIDE STRESS-ACTIVATED HISTIDINE KINASE MAK3"/>
    <property type="match status" value="1"/>
</dbReference>
<keyword evidence="7 13" id="KW-0418">Kinase</keyword>
<dbReference type="PROSITE" id="PS50885">
    <property type="entry name" value="HAMP"/>
    <property type="match status" value="1"/>
</dbReference>
<comment type="subcellular location">
    <subcellularLocation>
        <location evidence="2">Membrane</location>
    </subcellularLocation>
</comment>
<dbReference type="SUPFAM" id="SSF158472">
    <property type="entry name" value="HAMP domain-like"/>
    <property type="match status" value="1"/>
</dbReference>
<dbReference type="GO" id="GO:0016020">
    <property type="term" value="C:membrane"/>
    <property type="evidence" value="ECO:0007669"/>
    <property type="project" value="UniProtKB-SubCell"/>
</dbReference>
<feature type="domain" description="HAMP" evidence="12">
    <location>
        <begin position="201"/>
        <end position="246"/>
    </location>
</feature>
<dbReference type="SUPFAM" id="SSF47384">
    <property type="entry name" value="Homodimeric domain of signal transducing histidine kinase"/>
    <property type="match status" value="1"/>
</dbReference>
<evidence type="ECO:0000256" key="3">
    <source>
        <dbReference type="ARBA" id="ARBA00012438"/>
    </source>
</evidence>
<dbReference type="GO" id="GO:0005524">
    <property type="term" value="F:ATP binding"/>
    <property type="evidence" value="ECO:0007669"/>
    <property type="project" value="UniProtKB-KW"/>
</dbReference>
<dbReference type="Gene3D" id="1.10.287.130">
    <property type="match status" value="1"/>
</dbReference>
<organism evidence="13 14">
    <name type="scientific">Desulfurispira natronophila</name>
    <dbReference type="NCBI Taxonomy" id="682562"/>
    <lineage>
        <taxon>Bacteria</taxon>
        <taxon>Pseudomonadati</taxon>
        <taxon>Chrysiogenota</taxon>
        <taxon>Chrysiogenia</taxon>
        <taxon>Chrysiogenales</taxon>
        <taxon>Chrysiogenaceae</taxon>
        <taxon>Desulfurispira</taxon>
    </lineage>
</organism>
<comment type="catalytic activity">
    <reaction evidence="1">
        <text>ATP + protein L-histidine = ADP + protein N-phospho-L-histidine.</text>
        <dbReference type="EC" id="2.7.13.3"/>
    </reaction>
</comment>
<evidence type="ECO:0000256" key="6">
    <source>
        <dbReference type="ARBA" id="ARBA00022741"/>
    </source>
</evidence>
<evidence type="ECO:0000259" key="11">
    <source>
        <dbReference type="PROSITE" id="PS50109"/>
    </source>
</evidence>
<dbReference type="PANTHER" id="PTHR43065">
    <property type="entry name" value="SENSOR HISTIDINE KINASE"/>
    <property type="match status" value="1"/>
</dbReference>
<gene>
    <name evidence="13" type="ORF">HNR37_001800</name>
</gene>
<dbReference type="RefSeq" id="WP_183733012.1">
    <property type="nucleotide sequence ID" value="NZ_JACHID010000011.1"/>
</dbReference>
<keyword evidence="10" id="KW-1133">Transmembrane helix</keyword>
<evidence type="ECO:0000256" key="7">
    <source>
        <dbReference type="ARBA" id="ARBA00022777"/>
    </source>
</evidence>
<dbReference type="CDD" id="cd00082">
    <property type="entry name" value="HisKA"/>
    <property type="match status" value="1"/>
</dbReference>
<dbReference type="Pfam" id="PF21085">
    <property type="entry name" value="CusS"/>
    <property type="match status" value="1"/>
</dbReference>
<dbReference type="InterPro" id="IPR036890">
    <property type="entry name" value="HATPase_C_sf"/>
</dbReference>
<dbReference type="InterPro" id="IPR036097">
    <property type="entry name" value="HisK_dim/P_sf"/>
</dbReference>
<evidence type="ECO:0000256" key="1">
    <source>
        <dbReference type="ARBA" id="ARBA00000085"/>
    </source>
</evidence>
<keyword evidence="8" id="KW-0067">ATP-binding</keyword>
<evidence type="ECO:0000313" key="14">
    <source>
        <dbReference type="Proteomes" id="UP000528322"/>
    </source>
</evidence>
<keyword evidence="10" id="KW-0472">Membrane</keyword>
<dbReference type="GO" id="GO:0000155">
    <property type="term" value="F:phosphorelay sensor kinase activity"/>
    <property type="evidence" value="ECO:0007669"/>
    <property type="project" value="InterPro"/>
</dbReference>
<evidence type="ECO:0000256" key="5">
    <source>
        <dbReference type="ARBA" id="ARBA00022679"/>
    </source>
</evidence>
<keyword evidence="10" id="KW-0812">Transmembrane</keyword>
<dbReference type="InterPro" id="IPR005467">
    <property type="entry name" value="His_kinase_dom"/>
</dbReference>
<dbReference type="PROSITE" id="PS50109">
    <property type="entry name" value="HIS_KIN"/>
    <property type="match status" value="1"/>
</dbReference>
<sequence length="492" mass="54774">MTHRLPHHISLRLSLLLYIVLPLGGVMALSGYLALGALERHMEERMQNDLELVARAIRLPISHALERDRGGSVSQALESAFRIGHVYSAYVYDKHGEQIAAAGEQDPAPQQRHLTRLAASGERQGEYGEVAGRDVYSYFVPLTDSGGRINGLLQLTRRHSDFQYYVQSLRMWSVSGLLISMLVMTGLVYYGHHRALGIHFQRLIASMERISKGDWWHRSLVQGPREISMLATSFNNMLDSIDDAQQEIEHRRRSEQQLQQKLRQSEKLAAIGQLAAGIAHELGTPLSVVDGKAQRSLRQRDLSSDVQDSLQSIRDEVRRMEHIVYQLLDFSSNNLQYQSCQASVLASNAASSLEDKRRQLGVQLHVSGPDDASFSADHVRIEQVLVNLLSNAMEAAQGGKVILEWKVLPGEIQFVVDDTGHGIDSSLEHRIFEPFFTTKAVGQGTGLGLAVVHGIVQEHGGRIETAQSQLGGACFRVTLPRQAVQEEYNVQV</sequence>
<dbReference type="Gene3D" id="3.30.565.10">
    <property type="entry name" value="Histidine kinase-like ATPase, C-terminal domain"/>
    <property type="match status" value="1"/>
</dbReference>
<feature type="transmembrane region" description="Helical" evidence="10">
    <location>
        <begin position="172"/>
        <end position="192"/>
    </location>
</feature>
<dbReference type="EC" id="2.7.13.3" evidence="3"/>
<dbReference type="EMBL" id="JACHID010000011">
    <property type="protein sequence ID" value="MBB5022463.1"/>
    <property type="molecule type" value="Genomic_DNA"/>
</dbReference>
<dbReference type="SMART" id="SM00387">
    <property type="entry name" value="HATPase_c"/>
    <property type="match status" value="1"/>
</dbReference>
<dbReference type="Gene3D" id="6.10.340.10">
    <property type="match status" value="1"/>
</dbReference>
<evidence type="ECO:0000256" key="9">
    <source>
        <dbReference type="ARBA" id="ARBA00023012"/>
    </source>
</evidence>
<proteinExistence type="predicted"/>
<dbReference type="Pfam" id="PF00672">
    <property type="entry name" value="HAMP"/>
    <property type="match status" value="1"/>
</dbReference>
<dbReference type="Proteomes" id="UP000528322">
    <property type="component" value="Unassembled WGS sequence"/>
</dbReference>
<comment type="caution">
    <text evidence="13">The sequence shown here is derived from an EMBL/GenBank/DDBJ whole genome shotgun (WGS) entry which is preliminary data.</text>
</comment>
<dbReference type="SUPFAM" id="SSF55874">
    <property type="entry name" value="ATPase domain of HSP90 chaperone/DNA topoisomerase II/histidine kinase"/>
    <property type="match status" value="1"/>
</dbReference>
<dbReference type="InterPro" id="IPR004358">
    <property type="entry name" value="Sig_transdc_His_kin-like_C"/>
</dbReference>
<dbReference type="SMART" id="SM00388">
    <property type="entry name" value="HisKA"/>
    <property type="match status" value="1"/>
</dbReference>
<dbReference type="InterPro" id="IPR003660">
    <property type="entry name" value="HAMP_dom"/>
</dbReference>
<dbReference type="Pfam" id="PF00512">
    <property type="entry name" value="HisKA"/>
    <property type="match status" value="1"/>
</dbReference>
<evidence type="ECO:0000256" key="2">
    <source>
        <dbReference type="ARBA" id="ARBA00004370"/>
    </source>
</evidence>
<dbReference type="Pfam" id="PF02518">
    <property type="entry name" value="HATPase_c"/>
    <property type="match status" value="1"/>
</dbReference>
<dbReference type="InterPro" id="IPR003594">
    <property type="entry name" value="HATPase_dom"/>
</dbReference>
<evidence type="ECO:0000256" key="10">
    <source>
        <dbReference type="SAM" id="Phobius"/>
    </source>
</evidence>
<dbReference type="CDD" id="cd06225">
    <property type="entry name" value="HAMP"/>
    <property type="match status" value="1"/>
</dbReference>
<keyword evidence="5" id="KW-0808">Transferase</keyword>
<dbReference type="InterPro" id="IPR048590">
    <property type="entry name" value="CusS-like_sensor"/>
</dbReference>
<keyword evidence="9" id="KW-0902">Two-component regulatory system</keyword>
<feature type="transmembrane region" description="Helical" evidence="10">
    <location>
        <begin position="15"/>
        <end position="38"/>
    </location>
</feature>
<feature type="domain" description="Histidine kinase" evidence="11">
    <location>
        <begin position="277"/>
        <end position="483"/>
    </location>
</feature>
<evidence type="ECO:0000259" key="12">
    <source>
        <dbReference type="PROSITE" id="PS50885"/>
    </source>
</evidence>
<evidence type="ECO:0000256" key="4">
    <source>
        <dbReference type="ARBA" id="ARBA00022553"/>
    </source>
</evidence>
<keyword evidence="14" id="KW-1185">Reference proteome</keyword>
<dbReference type="InterPro" id="IPR003661">
    <property type="entry name" value="HisK_dim/P_dom"/>
</dbReference>
<protein>
    <recommendedName>
        <fullName evidence="3">histidine kinase</fullName>
        <ecNumber evidence="3">2.7.13.3</ecNumber>
    </recommendedName>
</protein>
<dbReference type="PRINTS" id="PR00344">
    <property type="entry name" value="BCTRLSENSOR"/>
</dbReference>
<evidence type="ECO:0000256" key="8">
    <source>
        <dbReference type="ARBA" id="ARBA00022840"/>
    </source>
</evidence>
<name>A0A7W7Y5I6_9BACT</name>
<evidence type="ECO:0000313" key="13">
    <source>
        <dbReference type="EMBL" id="MBB5022463.1"/>
    </source>
</evidence>
<accession>A0A7W7Y5I6</accession>
<dbReference type="AlphaFoldDB" id="A0A7W7Y5I6"/>
<reference evidence="13 14" key="1">
    <citation type="submission" date="2020-08" db="EMBL/GenBank/DDBJ databases">
        <title>Genomic Encyclopedia of Type Strains, Phase IV (KMG-IV): sequencing the most valuable type-strain genomes for metagenomic binning, comparative biology and taxonomic classification.</title>
        <authorList>
            <person name="Goeker M."/>
        </authorList>
    </citation>
    <scope>NUCLEOTIDE SEQUENCE [LARGE SCALE GENOMIC DNA]</scope>
    <source>
        <strain evidence="13 14">DSM 22071</strain>
    </source>
</reference>
<keyword evidence="6" id="KW-0547">Nucleotide-binding</keyword>
<keyword evidence="4" id="KW-0597">Phosphoprotein</keyword>